<accession>A0A538U4Z0</accession>
<dbReference type="PANTHER" id="PTHR42859:SF2">
    <property type="entry name" value="FERREDOXIN"/>
    <property type="match status" value="1"/>
</dbReference>
<dbReference type="GO" id="GO:0009055">
    <property type="term" value="F:electron transfer activity"/>
    <property type="evidence" value="ECO:0007669"/>
    <property type="project" value="UniProtKB-UniRule"/>
</dbReference>
<dbReference type="Proteomes" id="UP000319771">
    <property type="component" value="Unassembled WGS sequence"/>
</dbReference>
<keyword evidence="8 9" id="KW-0411">Iron-sulfur</keyword>
<reference evidence="11 12" key="1">
    <citation type="journal article" date="2019" name="Nat. Microbiol.">
        <title>Mediterranean grassland soil C-N compound turnover is dependent on rainfall and depth, and is mediated by genomically divergent microorganisms.</title>
        <authorList>
            <person name="Diamond S."/>
            <person name="Andeer P.F."/>
            <person name="Li Z."/>
            <person name="Crits-Christoph A."/>
            <person name="Burstein D."/>
            <person name="Anantharaman K."/>
            <person name="Lane K.R."/>
            <person name="Thomas B.C."/>
            <person name="Pan C."/>
            <person name="Northen T.R."/>
            <person name="Banfield J.F."/>
        </authorList>
    </citation>
    <scope>NUCLEOTIDE SEQUENCE [LARGE SCALE GENOMIC DNA]</scope>
    <source>
        <strain evidence="11">WS_11</strain>
    </source>
</reference>
<feature type="domain" description="4Fe-4S ferredoxin-type" evidence="10">
    <location>
        <begin position="31"/>
        <end position="60"/>
    </location>
</feature>
<comment type="cofactor">
    <cofactor evidence="1">
        <name>[3Fe-4S] cluster</name>
        <dbReference type="ChEBI" id="CHEBI:21137"/>
    </cofactor>
</comment>
<evidence type="ECO:0000259" key="10">
    <source>
        <dbReference type="PROSITE" id="PS51379"/>
    </source>
</evidence>
<comment type="cofactor">
    <cofactor evidence="2 9">
        <name>[4Fe-4S] cluster</name>
        <dbReference type="ChEBI" id="CHEBI:49883"/>
    </cofactor>
</comment>
<evidence type="ECO:0000313" key="11">
    <source>
        <dbReference type="EMBL" id="TMQ70960.1"/>
    </source>
</evidence>
<evidence type="ECO:0000256" key="5">
    <source>
        <dbReference type="ARBA" id="ARBA00022723"/>
    </source>
</evidence>
<keyword evidence="6 9" id="KW-0249">Electron transport</keyword>
<dbReference type="PROSITE" id="PS00198">
    <property type="entry name" value="4FE4S_FER_1"/>
    <property type="match status" value="1"/>
</dbReference>
<dbReference type="GO" id="GO:0046872">
    <property type="term" value="F:metal ion binding"/>
    <property type="evidence" value="ECO:0007669"/>
    <property type="project" value="UniProtKB-UniRule"/>
</dbReference>
<proteinExistence type="predicted"/>
<dbReference type="SUPFAM" id="SSF54862">
    <property type="entry name" value="4Fe-4S ferredoxins"/>
    <property type="match status" value="1"/>
</dbReference>
<comment type="caution">
    <text evidence="11">The sequence shown here is derived from an EMBL/GenBank/DDBJ whole genome shotgun (WGS) entry which is preliminary data.</text>
</comment>
<dbReference type="InterPro" id="IPR050294">
    <property type="entry name" value="RnfB_subfamily"/>
</dbReference>
<dbReference type="PANTHER" id="PTHR42859">
    <property type="entry name" value="OXIDOREDUCTASE"/>
    <property type="match status" value="1"/>
</dbReference>
<evidence type="ECO:0000256" key="8">
    <source>
        <dbReference type="ARBA" id="ARBA00023014"/>
    </source>
</evidence>
<evidence type="ECO:0000313" key="12">
    <source>
        <dbReference type="Proteomes" id="UP000319771"/>
    </source>
</evidence>
<dbReference type="InterPro" id="IPR017900">
    <property type="entry name" value="4Fe4S_Fe_S_CS"/>
</dbReference>
<protein>
    <recommendedName>
        <fullName evidence="9">Ferredoxin</fullName>
    </recommendedName>
</protein>
<keyword evidence="3 9" id="KW-0813">Transport</keyword>
<keyword evidence="5 9" id="KW-0479">Metal-binding</keyword>
<dbReference type="GO" id="GO:0051539">
    <property type="term" value="F:4 iron, 4 sulfur cluster binding"/>
    <property type="evidence" value="ECO:0007669"/>
    <property type="project" value="UniProtKB-UniRule"/>
</dbReference>
<evidence type="ECO:0000256" key="2">
    <source>
        <dbReference type="ARBA" id="ARBA00001966"/>
    </source>
</evidence>
<dbReference type="PRINTS" id="PR00354">
    <property type="entry name" value="7FE8SFRDOXIN"/>
</dbReference>
<sequence length="81" mass="9184">MTFVIAEPCIGVKDKSCVEVCPVNCIYEGEDMYYIHPDECIDCQACEAACPVQAIFPDNGVPEKWQSFTEKNRKFFENKPA</sequence>
<evidence type="ECO:0000256" key="7">
    <source>
        <dbReference type="ARBA" id="ARBA00023004"/>
    </source>
</evidence>
<dbReference type="InterPro" id="IPR000813">
    <property type="entry name" value="7Fe_ferredoxin"/>
</dbReference>
<evidence type="ECO:0000256" key="1">
    <source>
        <dbReference type="ARBA" id="ARBA00001927"/>
    </source>
</evidence>
<evidence type="ECO:0000256" key="3">
    <source>
        <dbReference type="ARBA" id="ARBA00022448"/>
    </source>
</evidence>
<dbReference type="EMBL" id="VBPB01000193">
    <property type="protein sequence ID" value="TMQ70960.1"/>
    <property type="molecule type" value="Genomic_DNA"/>
</dbReference>
<dbReference type="PROSITE" id="PS51379">
    <property type="entry name" value="4FE4S_FER_2"/>
    <property type="match status" value="1"/>
</dbReference>
<gene>
    <name evidence="11" type="ORF">E6K81_11290</name>
</gene>
<keyword evidence="7 9" id="KW-0408">Iron</keyword>
<evidence type="ECO:0000256" key="6">
    <source>
        <dbReference type="ARBA" id="ARBA00022982"/>
    </source>
</evidence>
<dbReference type="Gene3D" id="3.30.70.20">
    <property type="match status" value="1"/>
</dbReference>
<dbReference type="Pfam" id="PF00037">
    <property type="entry name" value="Fer4"/>
    <property type="match status" value="1"/>
</dbReference>
<evidence type="ECO:0000256" key="4">
    <source>
        <dbReference type="ARBA" id="ARBA00022485"/>
    </source>
</evidence>
<dbReference type="AlphaFoldDB" id="A0A538U4Z0"/>
<keyword evidence="4 9" id="KW-0004">4Fe-4S</keyword>
<organism evidence="11 12">
    <name type="scientific">Eiseniibacteriota bacterium</name>
    <dbReference type="NCBI Taxonomy" id="2212470"/>
    <lineage>
        <taxon>Bacteria</taxon>
        <taxon>Candidatus Eiseniibacteriota</taxon>
    </lineage>
</organism>
<evidence type="ECO:0000256" key="9">
    <source>
        <dbReference type="RuleBase" id="RU365098"/>
    </source>
</evidence>
<comment type="function">
    <text evidence="9">Ferredoxins are iron-sulfur proteins that transfer electrons in a wide variety of metabolic reactions.</text>
</comment>
<name>A0A538U4Z0_UNCEI</name>
<dbReference type="InterPro" id="IPR017896">
    <property type="entry name" value="4Fe4S_Fe-S-bd"/>
</dbReference>